<dbReference type="Pfam" id="PF00581">
    <property type="entry name" value="Rhodanese"/>
    <property type="match status" value="1"/>
</dbReference>
<organism evidence="2 3">
    <name type="scientific">Propioniciclava tarda</name>
    <dbReference type="NCBI Taxonomy" id="433330"/>
    <lineage>
        <taxon>Bacteria</taxon>
        <taxon>Bacillati</taxon>
        <taxon>Actinomycetota</taxon>
        <taxon>Actinomycetes</taxon>
        <taxon>Propionibacteriales</taxon>
        <taxon>Propionibacteriaceae</taxon>
        <taxon>Propioniciclava</taxon>
    </lineage>
</organism>
<dbReference type="CDD" id="cd00158">
    <property type="entry name" value="RHOD"/>
    <property type="match status" value="1"/>
</dbReference>
<dbReference type="RefSeq" id="WP_131170824.1">
    <property type="nucleotide sequence ID" value="NZ_FXTL01000001.1"/>
</dbReference>
<dbReference type="GO" id="GO:0004792">
    <property type="term" value="F:thiosulfate-cyanide sulfurtransferase activity"/>
    <property type="evidence" value="ECO:0007669"/>
    <property type="project" value="InterPro"/>
</dbReference>
<evidence type="ECO:0000259" key="1">
    <source>
        <dbReference type="PROSITE" id="PS50206"/>
    </source>
</evidence>
<dbReference type="SUPFAM" id="SSF52821">
    <property type="entry name" value="Rhodanese/Cell cycle control phosphatase"/>
    <property type="match status" value="1"/>
</dbReference>
<evidence type="ECO:0000313" key="3">
    <source>
        <dbReference type="Proteomes" id="UP000291933"/>
    </source>
</evidence>
<sequence length="105" mass="11453">MKTMPLIEFHDLYRDDLTIVDVREPSEYAQGHVPGAVLIPLGQLPNRKAEVPVGVPVYVICRSGNRSKVGAEVLAYAGYDAVSVDEGTMGWINRGWPVVTGTDVK</sequence>
<gene>
    <name evidence="2" type="ORF">ET996_01820</name>
</gene>
<dbReference type="PROSITE" id="PS00380">
    <property type="entry name" value="RHODANESE_1"/>
    <property type="match status" value="1"/>
</dbReference>
<dbReference type="InterPro" id="IPR050229">
    <property type="entry name" value="GlpE_sulfurtransferase"/>
</dbReference>
<proteinExistence type="predicted"/>
<accession>A0A4Q9KP93</accession>
<evidence type="ECO:0000313" key="2">
    <source>
        <dbReference type="EMBL" id="TBT96412.1"/>
    </source>
</evidence>
<dbReference type="PANTHER" id="PTHR43031">
    <property type="entry name" value="FAD-DEPENDENT OXIDOREDUCTASE"/>
    <property type="match status" value="1"/>
</dbReference>
<dbReference type="OrthoDB" id="9800872at2"/>
<dbReference type="InterPro" id="IPR001763">
    <property type="entry name" value="Rhodanese-like_dom"/>
</dbReference>
<dbReference type="SMART" id="SM00450">
    <property type="entry name" value="RHOD"/>
    <property type="match status" value="1"/>
</dbReference>
<comment type="caution">
    <text evidence="2">The sequence shown here is derived from an EMBL/GenBank/DDBJ whole genome shotgun (WGS) entry which is preliminary data.</text>
</comment>
<dbReference type="Gene3D" id="3.40.250.10">
    <property type="entry name" value="Rhodanese-like domain"/>
    <property type="match status" value="1"/>
</dbReference>
<dbReference type="InterPro" id="IPR036873">
    <property type="entry name" value="Rhodanese-like_dom_sf"/>
</dbReference>
<dbReference type="PROSITE" id="PS50206">
    <property type="entry name" value="RHODANESE_3"/>
    <property type="match status" value="1"/>
</dbReference>
<dbReference type="EMBL" id="SDMR01000001">
    <property type="protein sequence ID" value="TBT96412.1"/>
    <property type="molecule type" value="Genomic_DNA"/>
</dbReference>
<dbReference type="Proteomes" id="UP000291933">
    <property type="component" value="Unassembled WGS sequence"/>
</dbReference>
<protein>
    <submittedName>
        <fullName evidence="2">Rhodanese-like domain-containing protein</fullName>
    </submittedName>
</protein>
<dbReference type="PANTHER" id="PTHR43031:SF1">
    <property type="entry name" value="PYRIDINE NUCLEOTIDE-DISULPHIDE OXIDOREDUCTASE"/>
    <property type="match status" value="1"/>
</dbReference>
<name>A0A4Q9KP93_PROTD</name>
<keyword evidence="3" id="KW-1185">Reference proteome</keyword>
<dbReference type="AlphaFoldDB" id="A0A4Q9KP93"/>
<dbReference type="InterPro" id="IPR001307">
    <property type="entry name" value="Thiosulphate_STrfase_CS"/>
</dbReference>
<reference evidence="2 3" key="1">
    <citation type="submission" date="2019-01" db="EMBL/GenBank/DDBJ databases">
        <title>Lactibacter flavus gen. nov., sp. nov., a novel bacterium of the family Propionibacteriaceae isolated from raw milk and dairy products.</title>
        <authorList>
            <person name="Huptas C."/>
            <person name="Wenning M."/>
            <person name="Breitenwieser F."/>
            <person name="Doll E."/>
            <person name="Von Neubeck M."/>
            <person name="Busse H.-J."/>
            <person name="Scherer S."/>
        </authorList>
    </citation>
    <scope>NUCLEOTIDE SEQUENCE [LARGE SCALE GENOMIC DNA]</scope>
    <source>
        <strain evidence="2 3">DSM 22130</strain>
    </source>
</reference>
<feature type="domain" description="Rhodanese" evidence="1">
    <location>
        <begin position="13"/>
        <end position="100"/>
    </location>
</feature>